<proteinExistence type="predicted"/>
<dbReference type="RefSeq" id="WP_206291073.1">
    <property type="nucleotide sequence ID" value="NZ_CP063458.1"/>
</dbReference>
<reference evidence="2 3" key="1">
    <citation type="submission" date="2020-10" db="EMBL/GenBank/DDBJ databases">
        <title>Wide distribution of Phycisphaera-like planctomycetes from WD2101 soil group in peatlands and genome analysis of the first cultivated representative.</title>
        <authorList>
            <person name="Dedysh S.N."/>
            <person name="Beletsky A.V."/>
            <person name="Ivanova A."/>
            <person name="Kulichevskaya I.S."/>
            <person name="Suzina N.E."/>
            <person name="Philippov D.A."/>
            <person name="Rakitin A.L."/>
            <person name="Mardanov A.V."/>
            <person name="Ravin N.V."/>
        </authorList>
    </citation>
    <scope>NUCLEOTIDE SEQUENCE [LARGE SCALE GENOMIC DNA]</scope>
    <source>
        <strain evidence="2 3">M1803</strain>
    </source>
</reference>
<accession>A0A7M2WRC7</accession>
<keyword evidence="3" id="KW-1185">Reference proteome</keyword>
<dbReference type="Proteomes" id="UP000593765">
    <property type="component" value="Chromosome"/>
</dbReference>
<feature type="compositionally biased region" description="Acidic residues" evidence="1">
    <location>
        <begin position="96"/>
        <end position="177"/>
    </location>
</feature>
<dbReference type="KEGG" id="hbs:IPV69_17805"/>
<evidence type="ECO:0000313" key="3">
    <source>
        <dbReference type="Proteomes" id="UP000593765"/>
    </source>
</evidence>
<dbReference type="AlphaFoldDB" id="A0A7M2WRC7"/>
<feature type="region of interest" description="Disordered" evidence="1">
    <location>
        <begin position="84"/>
        <end position="177"/>
    </location>
</feature>
<evidence type="ECO:0000256" key="1">
    <source>
        <dbReference type="SAM" id="MobiDB-lite"/>
    </source>
</evidence>
<sequence>MQNFKGSWRRTMMKQNRNGLADVLVSSRLAAGRIALPLTEDLTLGGSMDRGSMFGEDILALGLLGGATALPAVPKQDDDAVFGFALPEAAKRPAADDEDEDDEDEDEDEDDDEDDEEEDEEDDLDEDEDDDLDDDEDEEDDDEDDEDDDEDEDDDFLDDDDDDDYDDEEEDFAGEDE</sequence>
<dbReference type="EMBL" id="CP063458">
    <property type="protein sequence ID" value="QOV88105.1"/>
    <property type="molecule type" value="Genomic_DNA"/>
</dbReference>
<gene>
    <name evidence="2" type="ORF">IPV69_17805</name>
</gene>
<organism evidence="2 3">
    <name type="scientific">Humisphaera borealis</name>
    <dbReference type="NCBI Taxonomy" id="2807512"/>
    <lineage>
        <taxon>Bacteria</taxon>
        <taxon>Pseudomonadati</taxon>
        <taxon>Planctomycetota</taxon>
        <taxon>Phycisphaerae</taxon>
        <taxon>Tepidisphaerales</taxon>
        <taxon>Tepidisphaeraceae</taxon>
        <taxon>Humisphaera</taxon>
    </lineage>
</organism>
<evidence type="ECO:0000313" key="2">
    <source>
        <dbReference type="EMBL" id="QOV88105.1"/>
    </source>
</evidence>
<name>A0A7M2WRC7_9BACT</name>
<protein>
    <submittedName>
        <fullName evidence="2">Uncharacterized protein</fullName>
    </submittedName>
</protein>